<evidence type="ECO:0000313" key="3">
    <source>
        <dbReference type="Proteomes" id="UP000326384"/>
    </source>
</evidence>
<dbReference type="Pfam" id="PF09346">
    <property type="entry name" value="SMI1_KNR4"/>
    <property type="match status" value="1"/>
</dbReference>
<keyword evidence="3" id="KW-1185">Reference proteome</keyword>
<dbReference type="Gene3D" id="3.40.1580.10">
    <property type="entry name" value="SMI1/KNR4-like"/>
    <property type="match status" value="1"/>
</dbReference>
<sequence>MKKRQFKKLDNSISSFQLIKKKSEKYWQKVDLQECWGFQIQEGSKWKKGLSEPELEDFQRQLNIKFPESLKNYYRTMNGLDKPGIDNNGGEGEFDFGPIFYSYPDDIPIIQKRIEWIMEANRVTEDIIKNQNVPPIIPYLGHRFLILDHEEAVLSMFGNDIILWNNNLSRGIAKDIFLLCSHVDKKKIDKNSFWNKKIG</sequence>
<dbReference type="EMBL" id="VTPV01000007">
    <property type="protein sequence ID" value="KAB1230182.1"/>
    <property type="molecule type" value="Genomic_DNA"/>
</dbReference>
<dbReference type="SMART" id="SM00860">
    <property type="entry name" value="SMI1_KNR4"/>
    <property type="match status" value="1"/>
</dbReference>
<dbReference type="RefSeq" id="WP_152290286.1">
    <property type="nucleotide sequence ID" value="NZ_VTPV01000007.1"/>
</dbReference>
<dbReference type="InterPro" id="IPR018958">
    <property type="entry name" value="Knr4/Smi1-like_dom"/>
</dbReference>
<gene>
    <name evidence="2" type="ORF">F8D52_13425</name>
</gene>
<comment type="caution">
    <text evidence="2">The sequence shown here is derived from an EMBL/GenBank/DDBJ whole genome shotgun (WGS) entry which is preliminary data.</text>
</comment>
<proteinExistence type="predicted"/>
<reference evidence="2 3" key="1">
    <citation type="journal article" date="2019" name="Stand. Genomic Sci.">
        <title>Draft Whole-Genome Sequence of a Novel Chryseobacterium viscerum Strain Isolated from Fresh Water at Dripping Springs, New Mexico.</title>
        <authorList>
            <person name="Kyndt J.A."/>
            <person name="Moore T.C."/>
        </authorList>
    </citation>
    <scope>NUCLEOTIDE SEQUENCE [LARGE SCALE GENOMIC DNA]</scope>
    <source>
        <strain evidence="2 3">DPS</strain>
    </source>
</reference>
<dbReference type="Proteomes" id="UP000326384">
    <property type="component" value="Unassembled WGS sequence"/>
</dbReference>
<evidence type="ECO:0000313" key="2">
    <source>
        <dbReference type="EMBL" id="KAB1230182.1"/>
    </source>
</evidence>
<feature type="domain" description="Knr4/Smi1-like" evidence="1">
    <location>
        <begin position="49"/>
        <end position="106"/>
    </location>
</feature>
<name>A0A5N4BP23_9FLAO</name>
<organism evidence="2 3">
    <name type="scientific">Chryseobacterium viscerum</name>
    <dbReference type="NCBI Taxonomy" id="1037377"/>
    <lineage>
        <taxon>Bacteria</taxon>
        <taxon>Pseudomonadati</taxon>
        <taxon>Bacteroidota</taxon>
        <taxon>Flavobacteriia</taxon>
        <taxon>Flavobacteriales</taxon>
        <taxon>Weeksellaceae</taxon>
        <taxon>Chryseobacterium group</taxon>
        <taxon>Chryseobacterium</taxon>
    </lineage>
</organism>
<protein>
    <submittedName>
        <fullName evidence="2">SMI1/KNR4 family protein</fullName>
    </submittedName>
</protein>
<accession>A0A5N4BP23</accession>
<evidence type="ECO:0000259" key="1">
    <source>
        <dbReference type="SMART" id="SM00860"/>
    </source>
</evidence>
<dbReference type="InterPro" id="IPR037883">
    <property type="entry name" value="Knr4/Smi1-like_sf"/>
</dbReference>
<dbReference type="SUPFAM" id="SSF160631">
    <property type="entry name" value="SMI1/KNR4-like"/>
    <property type="match status" value="1"/>
</dbReference>